<keyword evidence="2" id="KW-1185">Reference proteome</keyword>
<gene>
    <name evidence="1" type="ORF">ACFFRH_16195</name>
</gene>
<name>A0ABV5TD45_9ACTN</name>
<protein>
    <submittedName>
        <fullName evidence="1">Uncharacterized protein</fullName>
    </submittedName>
</protein>
<dbReference type="Proteomes" id="UP001589610">
    <property type="component" value="Unassembled WGS sequence"/>
</dbReference>
<reference evidence="1 2" key="1">
    <citation type="submission" date="2024-09" db="EMBL/GenBank/DDBJ databases">
        <authorList>
            <person name="Sun Q."/>
            <person name="Mori K."/>
        </authorList>
    </citation>
    <scope>NUCLEOTIDE SEQUENCE [LARGE SCALE GENOMIC DNA]</scope>
    <source>
        <strain evidence="1 2">JCM 3028</strain>
    </source>
</reference>
<sequence>MAEVVFVRGERRGTAGFHRIDETCVRCFPTAADVVMGNPAPPPRHATKEAAVAHEEIVDRHSRLARTAMAGEAADRGCLGAAGYDDTATLPEGAVQASLGCGNPVAVADLREG</sequence>
<proteinExistence type="predicted"/>
<dbReference type="RefSeq" id="WP_344749889.1">
    <property type="nucleotide sequence ID" value="NZ_BAAAWW010000210.1"/>
</dbReference>
<organism evidence="1 2">
    <name type="scientific">Streptosporangium vulgare</name>
    <dbReference type="NCBI Taxonomy" id="46190"/>
    <lineage>
        <taxon>Bacteria</taxon>
        <taxon>Bacillati</taxon>
        <taxon>Actinomycetota</taxon>
        <taxon>Actinomycetes</taxon>
        <taxon>Streptosporangiales</taxon>
        <taxon>Streptosporangiaceae</taxon>
        <taxon>Streptosporangium</taxon>
    </lineage>
</organism>
<accession>A0ABV5TD45</accession>
<evidence type="ECO:0000313" key="2">
    <source>
        <dbReference type="Proteomes" id="UP001589610"/>
    </source>
</evidence>
<evidence type="ECO:0000313" key="1">
    <source>
        <dbReference type="EMBL" id="MFB9677023.1"/>
    </source>
</evidence>
<comment type="caution">
    <text evidence="1">The sequence shown here is derived from an EMBL/GenBank/DDBJ whole genome shotgun (WGS) entry which is preliminary data.</text>
</comment>
<dbReference type="EMBL" id="JBHMBS010000006">
    <property type="protein sequence ID" value="MFB9677023.1"/>
    <property type="molecule type" value="Genomic_DNA"/>
</dbReference>